<evidence type="ECO:0000256" key="1">
    <source>
        <dbReference type="ARBA" id="ARBA00006432"/>
    </source>
</evidence>
<dbReference type="InterPro" id="IPR000873">
    <property type="entry name" value="AMP-dep_synth/lig_dom"/>
</dbReference>
<evidence type="ECO:0000313" key="4">
    <source>
        <dbReference type="Proteomes" id="UP000198850"/>
    </source>
</evidence>
<name>A0A1H3XBD4_9SPHI</name>
<dbReference type="STRING" id="425514.SAMN05443550_101564"/>
<protein>
    <submittedName>
        <fullName evidence="3">Acyl-CoA synthetase (AMP-forming)/AMP-acid ligase II</fullName>
    </submittedName>
</protein>
<sequence length="647" mass="72347">MNYPSTLIQALNNQTNSSRAIHYIRAEQKEHSITYTRLRERALGLLHHFQQSGVSRGDQMVLITQRNEAFLEAFWASLFGAVTAVPLSFGISDEHKWKLFRILRQLSRPWIVIDQANVLRLEKFAESNGLESEWMQVKDRLFMVEQIPNFTAAGTTEEIDRDETAFIQFSSGTTSDPKGVVLSHRNLVTNIIGIGEGMKISERDTTFSWMPLSHDMGLIGFHLTPLFFGIDQYIMPTEIFIRRPVLWLEKISQPNITVTCSPNFGYQHCLNAWAPAHAGKIILAHIRLIFNGAEPISVSLTEQFLQTFEPFGLKRETMFAVYGLAEASLAVAFPEAGKPLKQVMLSRHHLSTGAQVVADASGIVFMAEGKAVQGCEIRITDGEGNTLAPNTIGHIEIRGDNVTKGYLNLPELNATLIQNGWLTTGDLGFIDNDQDLVVTGREKDIIFVNAQNYYPHDLEIIAEKNLSIEKGKIAACGVRNPGDIQDQVILFVLHKGALEGFTPHIQALKRTITEQAGLEVAEVIPVAKLPKTTSGKLQRYLLGSRYLDGEFNDTIQQMRSYTQTLSAKNGKAPAERIEQFLKGLCDELIPEKQILPDDNIFEMGTTSLLLAQLFQRIDEAYPGKLEITDIFDYPTLSKLAAHIHSKE</sequence>
<dbReference type="Pfam" id="PF00550">
    <property type="entry name" value="PP-binding"/>
    <property type="match status" value="1"/>
</dbReference>
<dbReference type="Gene3D" id="3.30.300.30">
    <property type="match status" value="1"/>
</dbReference>
<dbReference type="EMBL" id="FNRA01000001">
    <property type="protein sequence ID" value="SDZ96715.1"/>
    <property type="molecule type" value="Genomic_DNA"/>
</dbReference>
<organism evidence="3 4">
    <name type="scientific">Pedobacter hartonius</name>
    <dbReference type="NCBI Taxonomy" id="425514"/>
    <lineage>
        <taxon>Bacteria</taxon>
        <taxon>Pseudomonadati</taxon>
        <taxon>Bacteroidota</taxon>
        <taxon>Sphingobacteriia</taxon>
        <taxon>Sphingobacteriales</taxon>
        <taxon>Sphingobacteriaceae</taxon>
        <taxon>Pedobacter</taxon>
    </lineage>
</organism>
<dbReference type="OrthoDB" id="9778383at2"/>
<dbReference type="SUPFAM" id="SSF56801">
    <property type="entry name" value="Acetyl-CoA synthetase-like"/>
    <property type="match status" value="1"/>
</dbReference>
<evidence type="ECO:0000313" key="3">
    <source>
        <dbReference type="EMBL" id="SDZ96715.1"/>
    </source>
</evidence>
<dbReference type="PANTHER" id="PTHR22754">
    <property type="entry name" value="DISCO-INTERACTING PROTEIN 2 DIP2 -RELATED"/>
    <property type="match status" value="1"/>
</dbReference>
<dbReference type="GO" id="GO:0006633">
    <property type="term" value="P:fatty acid biosynthetic process"/>
    <property type="evidence" value="ECO:0007669"/>
    <property type="project" value="TreeGrafter"/>
</dbReference>
<feature type="domain" description="Carrier" evidence="2">
    <location>
        <begin position="572"/>
        <end position="647"/>
    </location>
</feature>
<dbReference type="GO" id="GO:0005886">
    <property type="term" value="C:plasma membrane"/>
    <property type="evidence" value="ECO:0007669"/>
    <property type="project" value="TreeGrafter"/>
</dbReference>
<dbReference type="PROSITE" id="PS50075">
    <property type="entry name" value="CARRIER"/>
    <property type="match status" value="1"/>
</dbReference>
<dbReference type="InterPro" id="IPR042099">
    <property type="entry name" value="ANL_N_sf"/>
</dbReference>
<reference evidence="3 4" key="1">
    <citation type="submission" date="2016-10" db="EMBL/GenBank/DDBJ databases">
        <authorList>
            <person name="de Groot N.N."/>
        </authorList>
    </citation>
    <scope>NUCLEOTIDE SEQUENCE [LARGE SCALE GENOMIC DNA]</scope>
    <source>
        <strain evidence="3 4">DSM 19033</strain>
    </source>
</reference>
<dbReference type="Gene3D" id="3.40.50.12780">
    <property type="entry name" value="N-terminal domain of ligase-like"/>
    <property type="match status" value="1"/>
</dbReference>
<dbReference type="Gene3D" id="1.10.1200.10">
    <property type="entry name" value="ACP-like"/>
    <property type="match status" value="1"/>
</dbReference>
<comment type="similarity">
    <text evidence="1">Belongs to the ATP-dependent AMP-binding enzyme family.</text>
</comment>
<dbReference type="RefSeq" id="WP_090554931.1">
    <property type="nucleotide sequence ID" value="NZ_FNRA01000001.1"/>
</dbReference>
<accession>A0A1H3XBD4</accession>
<dbReference type="AlphaFoldDB" id="A0A1H3XBD4"/>
<keyword evidence="3" id="KW-0436">Ligase</keyword>
<dbReference type="InterPro" id="IPR009081">
    <property type="entry name" value="PP-bd_ACP"/>
</dbReference>
<dbReference type="GO" id="GO:0070566">
    <property type="term" value="F:adenylyltransferase activity"/>
    <property type="evidence" value="ECO:0007669"/>
    <property type="project" value="TreeGrafter"/>
</dbReference>
<dbReference type="PROSITE" id="PS00455">
    <property type="entry name" value="AMP_BINDING"/>
    <property type="match status" value="1"/>
</dbReference>
<dbReference type="Proteomes" id="UP000198850">
    <property type="component" value="Unassembled WGS sequence"/>
</dbReference>
<dbReference type="InterPro" id="IPR036736">
    <property type="entry name" value="ACP-like_sf"/>
</dbReference>
<dbReference type="GO" id="GO:0016874">
    <property type="term" value="F:ligase activity"/>
    <property type="evidence" value="ECO:0007669"/>
    <property type="project" value="UniProtKB-KW"/>
</dbReference>
<dbReference type="PANTHER" id="PTHR22754:SF32">
    <property type="entry name" value="DISCO-INTERACTING PROTEIN 2"/>
    <property type="match status" value="1"/>
</dbReference>
<dbReference type="SUPFAM" id="SSF47336">
    <property type="entry name" value="ACP-like"/>
    <property type="match status" value="1"/>
</dbReference>
<dbReference type="InterPro" id="IPR045851">
    <property type="entry name" value="AMP-bd_C_sf"/>
</dbReference>
<evidence type="ECO:0000259" key="2">
    <source>
        <dbReference type="PROSITE" id="PS50075"/>
    </source>
</evidence>
<gene>
    <name evidence="3" type="ORF">SAMN05443550_101564</name>
</gene>
<keyword evidence="4" id="KW-1185">Reference proteome</keyword>
<dbReference type="InterPro" id="IPR020845">
    <property type="entry name" value="AMP-binding_CS"/>
</dbReference>
<proteinExistence type="inferred from homology"/>
<dbReference type="Pfam" id="PF00501">
    <property type="entry name" value="AMP-binding"/>
    <property type="match status" value="1"/>
</dbReference>